<dbReference type="InterPro" id="IPR029752">
    <property type="entry name" value="D-isomer_DH_CS1"/>
</dbReference>
<dbReference type="Pfam" id="PF02826">
    <property type="entry name" value="2-Hacid_dh_C"/>
    <property type="match status" value="1"/>
</dbReference>
<evidence type="ECO:0000256" key="3">
    <source>
        <dbReference type="ARBA" id="ARBA00023027"/>
    </source>
</evidence>
<evidence type="ECO:0000256" key="1">
    <source>
        <dbReference type="ARBA" id="ARBA00005854"/>
    </source>
</evidence>
<dbReference type="PROSITE" id="PS00065">
    <property type="entry name" value="D_2_HYDROXYACID_DH_1"/>
    <property type="match status" value="1"/>
</dbReference>
<dbReference type="SUPFAM" id="SSF51735">
    <property type="entry name" value="NAD(P)-binding Rossmann-fold domains"/>
    <property type="match status" value="1"/>
</dbReference>
<dbReference type="InterPro" id="IPR029753">
    <property type="entry name" value="D-isomer_DH_CS"/>
</dbReference>
<organism evidence="7 8">
    <name type="scientific">Pedobacter caeni</name>
    <dbReference type="NCBI Taxonomy" id="288992"/>
    <lineage>
        <taxon>Bacteria</taxon>
        <taxon>Pseudomonadati</taxon>
        <taxon>Bacteroidota</taxon>
        <taxon>Sphingobacteriia</taxon>
        <taxon>Sphingobacteriales</taxon>
        <taxon>Sphingobacteriaceae</taxon>
        <taxon>Pedobacter</taxon>
    </lineage>
</organism>
<feature type="domain" description="D-isomer specific 2-hydroxyacid dehydrogenase catalytic" evidence="5">
    <location>
        <begin position="20"/>
        <end position="314"/>
    </location>
</feature>
<dbReference type="PANTHER" id="PTHR43026:SF1">
    <property type="entry name" value="2-HYDROXYACID DEHYDROGENASE HOMOLOG 1-RELATED"/>
    <property type="match status" value="1"/>
</dbReference>
<dbReference type="EMBL" id="FQUQ01000002">
    <property type="protein sequence ID" value="SHF39808.1"/>
    <property type="molecule type" value="Genomic_DNA"/>
</dbReference>
<keyword evidence="8" id="KW-1185">Reference proteome</keyword>
<evidence type="ECO:0000313" key="7">
    <source>
        <dbReference type="EMBL" id="SHF39808.1"/>
    </source>
</evidence>
<comment type="similarity">
    <text evidence="1 4">Belongs to the D-isomer specific 2-hydroxyacid dehydrogenase family.</text>
</comment>
<evidence type="ECO:0000256" key="4">
    <source>
        <dbReference type="RuleBase" id="RU003719"/>
    </source>
</evidence>
<dbReference type="SUPFAM" id="SSF52283">
    <property type="entry name" value="Formate/glycerate dehydrogenase catalytic domain-like"/>
    <property type="match status" value="1"/>
</dbReference>
<name>A0A1M5BBJ1_9SPHI</name>
<dbReference type="InterPro" id="IPR006139">
    <property type="entry name" value="D-isomer_2_OHA_DH_cat_dom"/>
</dbReference>
<dbReference type="GO" id="GO:0051287">
    <property type="term" value="F:NAD binding"/>
    <property type="evidence" value="ECO:0007669"/>
    <property type="project" value="InterPro"/>
</dbReference>
<evidence type="ECO:0000259" key="6">
    <source>
        <dbReference type="Pfam" id="PF02826"/>
    </source>
</evidence>
<reference evidence="8" key="1">
    <citation type="submission" date="2016-11" db="EMBL/GenBank/DDBJ databases">
        <authorList>
            <person name="Varghese N."/>
            <person name="Submissions S."/>
        </authorList>
    </citation>
    <scope>NUCLEOTIDE SEQUENCE [LARGE SCALE GENOMIC DNA]</scope>
    <source>
        <strain evidence="8">DSM 16990</strain>
    </source>
</reference>
<accession>A0A1M5BBJ1</accession>
<dbReference type="PANTHER" id="PTHR43026">
    <property type="entry name" value="2-HYDROXYACID DEHYDROGENASE HOMOLOG 1-RELATED"/>
    <property type="match status" value="1"/>
</dbReference>
<dbReference type="Gene3D" id="3.40.50.720">
    <property type="entry name" value="NAD(P)-binding Rossmann-like Domain"/>
    <property type="match status" value="2"/>
</dbReference>
<dbReference type="InterPro" id="IPR036291">
    <property type="entry name" value="NAD(P)-bd_dom_sf"/>
</dbReference>
<dbReference type="STRING" id="288992.SAMN04488522_1021118"/>
<dbReference type="RefSeq" id="WP_073231407.1">
    <property type="nucleotide sequence ID" value="NZ_FQUQ01000002.1"/>
</dbReference>
<proteinExistence type="inferred from homology"/>
<dbReference type="InterPro" id="IPR058205">
    <property type="entry name" value="D-LDH-like"/>
</dbReference>
<dbReference type="AlphaFoldDB" id="A0A1M5BBJ1"/>
<dbReference type="Proteomes" id="UP000184287">
    <property type="component" value="Unassembled WGS sequence"/>
</dbReference>
<protein>
    <submittedName>
        <fullName evidence="7">D-lactate dehydrogenase</fullName>
    </submittedName>
</protein>
<evidence type="ECO:0000259" key="5">
    <source>
        <dbReference type="Pfam" id="PF00389"/>
    </source>
</evidence>
<dbReference type="OrthoDB" id="1522997at2"/>
<dbReference type="GO" id="GO:0016616">
    <property type="term" value="F:oxidoreductase activity, acting on the CH-OH group of donors, NAD or NADP as acceptor"/>
    <property type="evidence" value="ECO:0007669"/>
    <property type="project" value="InterPro"/>
</dbReference>
<evidence type="ECO:0000313" key="8">
    <source>
        <dbReference type="Proteomes" id="UP000184287"/>
    </source>
</evidence>
<gene>
    <name evidence="7" type="ORF">SAMN04488522_1021118</name>
</gene>
<dbReference type="PROSITE" id="PS00670">
    <property type="entry name" value="D_2_HYDROXYACID_DH_2"/>
    <property type="match status" value="1"/>
</dbReference>
<dbReference type="CDD" id="cd12183">
    <property type="entry name" value="LDH_like_2"/>
    <property type="match status" value="1"/>
</dbReference>
<keyword evidence="3" id="KW-0520">NAD</keyword>
<feature type="domain" description="D-isomer specific 2-hydroxyacid dehydrogenase NAD-binding" evidence="6">
    <location>
        <begin position="109"/>
        <end position="293"/>
    </location>
</feature>
<keyword evidence="2 4" id="KW-0560">Oxidoreductase</keyword>
<dbReference type="InterPro" id="IPR006140">
    <property type="entry name" value="D-isomer_DH_NAD-bd"/>
</dbReference>
<sequence length="320" mass="35786">MKAIFYSTKINEKDLLIESNQQKHEITFTSKALDKDTICYVKGMDAVVVFTNDDLAAPIIKTLAEHGIKYIATRSVGIDHIDQEAAKKYDIKVANIPDYSPQAIAEHAVMLAMALSRHLIQSNQQCRAFNFSLDHLTGFNFYGKTVGIIGLGHIGAAVAPIFHGLGCKVLGYDTASKKTKHVKFVDLDTLYLESDVISLHIPLSPETRHIIDTSSIKKMKTGVMIINTARGELIKTTDALEALKTGKIGYLGLDVYEYEKGLFFEDHEVDQFRDFLFSELMKNPNVLITPHQAFLTKEALQEISTQIIATLDHWNSLIQE</sequence>
<dbReference type="Pfam" id="PF00389">
    <property type="entry name" value="2-Hacid_dh"/>
    <property type="match status" value="1"/>
</dbReference>
<evidence type="ECO:0000256" key="2">
    <source>
        <dbReference type="ARBA" id="ARBA00023002"/>
    </source>
</evidence>